<dbReference type="GeneID" id="33355593"/>
<keyword evidence="2" id="KW-0934">Plastid</keyword>
<evidence type="ECO:0000313" key="2">
    <source>
        <dbReference type="EMBL" id="ARW62392.1"/>
    </source>
</evidence>
<feature type="transmembrane region" description="Helical" evidence="1">
    <location>
        <begin position="6"/>
        <end position="24"/>
    </location>
</feature>
<sequence length="33" mass="4058">MLLCVGTSFLYIMIVYYSLLFIFYKMQFFVIFC</sequence>
<keyword evidence="2" id="KW-0150">Chloroplast</keyword>
<keyword evidence="1" id="KW-0472">Membrane</keyword>
<dbReference type="RefSeq" id="YP_009393830.1">
    <property type="nucleotide sequence ID" value="NC_035270.1"/>
</dbReference>
<proteinExistence type="predicted"/>
<name>A0A1Z1M921_9FLOR</name>
<accession>A0A1Z1M921</accession>
<dbReference type="EMBL" id="MF101423">
    <property type="protein sequence ID" value="ARW62392.1"/>
    <property type="molecule type" value="Genomic_DNA"/>
</dbReference>
<organism evidence="2">
    <name type="scientific">Polysiphonia sertularioides</name>
    <dbReference type="NCBI Taxonomy" id="945028"/>
    <lineage>
        <taxon>Eukaryota</taxon>
        <taxon>Rhodophyta</taxon>
        <taxon>Florideophyceae</taxon>
        <taxon>Rhodymeniophycidae</taxon>
        <taxon>Ceramiales</taxon>
        <taxon>Rhodomelaceae</taxon>
        <taxon>Polysiphonioideae</taxon>
        <taxon>Polysiphonia</taxon>
    </lineage>
</organism>
<dbReference type="AlphaFoldDB" id="A0A1Z1M921"/>
<protein>
    <submittedName>
        <fullName evidence="2">Uncharacterized protein</fullName>
    </submittedName>
</protein>
<reference evidence="2" key="1">
    <citation type="journal article" date="2017" name="J. Phycol.">
        <title>Analysis of chloroplast genomes and a supermatrix inform reclassification of the Rhodomelaceae (Rhodophyta).</title>
        <authorList>
            <person name="Diaz-Tapia P."/>
            <person name="Maggs C.A."/>
            <person name="West J.A."/>
            <person name="Verbruggen H."/>
        </authorList>
    </citation>
    <scope>NUCLEOTIDE SEQUENCE</scope>
    <source>
        <strain evidence="2">PD0863</strain>
    </source>
</reference>
<geneLocation type="chloroplast" evidence="2"/>
<evidence type="ECO:0000256" key="1">
    <source>
        <dbReference type="SAM" id="Phobius"/>
    </source>
</evidence>
<keyword evidence="1" id="KW-1133">Transmembrane helix</keyword>
<gene>
    <name evidence="2" type="primary">orf33</name>
</gene>
<keyword evidence="1" id="KW-0812">Transmembrane</keyword>